<proteinExistence type="predicted"/>
<dbReference type="InterPro" id="IPR049326">
    <property type="entry name" value="Rhodopsin_dom_fungi"/>
</dbReference>
<accession>A0A8E2FCR0</accession>
<dbReference type="AlphaFoldDB" id="A0A8E2FCR0"/>
<reference evidence="3 4" key="1">
    <citation type="journal article" date="2016" name="Nat. Commun.">
        <title>Ectomycorrhizal ecology is imprinted in the genome of the dominant symbiotic fungus Cenococcum geophilum.</title>
        <authorList>
            <consortium name="DOE Joint Genome Institute"/>
            <person name="Peter M."/>
            <person name="Kohler A."/>
            <person name="Ohm R.A."/>
            <person name="Kuo A."/>
            <person name="Krutzmann J."/>
            <person name="Morin E."/>
            <person name="Arend M."/>
            <person name="Barry K.W."/>
            <person name="Binder M."/>
            <person name="Choi C."/>
            <person name="Clum A."/>
            <person name="Copeland A."/>
            <person name="Grisel N."/>
            <person name="Haridas S."/>
            <person name="Kipfer T."/>
            <person name="LaButti K."/>
            <person name="Lindquist E."/>
            <person name="Lipzen A."/>
            <person name="Maire R."/>
            <person name="Meier B."/>
            <person name="Mihaltcheva S."/>
            <person name="Molinier V."/>
            <person name="Murat C."/>
            <person name="Poggeler S."/>
            <person name="Quandt C.A."/>
            <person name="Sperisen C."/>
            <person name="Tritt A."/>
            <person name="Tisserant E."/>
            <person name="Crous P.W."/>
            <person name="Henrissat B."/>
            <person name="Nehls U."/>
            <person name="Egli S."/>
            <person name="Spatafora J.W."/>
            <person name="Grigoriev I.V."/>
            <person name="Martin F.M."/>
        </authorList>
    </citation>
    <scope>NUCLEOTIDE SEQUENCE [LARGE SCALE GENOMIC DNA]</scope>
    <source>
        <strain evidence="3 4">CBS 207.34</strain>
    </source>
</reference>
<feature type="transmembrane region" description="Helical" evidence="1">
    <location>
        <begin position="55"/>
        <end position="75"/>
    </location>
</feature>
<evidence type="ECO:0000313" key="4">
    <source>
        <dbReference type="Proteomes" id="UP000250140"/>
    </source>
</evidence>
<dbReference type="OrthoDB" id="3897607at2759"/>
<dbReference type="Pfam" id="PF20684">
    <property type="entry name" value="Fung_rhodopsin"/>
    <property type="match status" value="1"/>
</dbReference>
<sequence>MATVTAGNRFSTVTPDDHGGLIYIATFMAFTYSSVTFLTRCFIKWKIFGMDDWAIAAAQVFAGLQLIPIVVGLSSGLGKNLDMLDDKEYFEMARVMWWVCNILVGAVIAWGIASMIAISVGCSPSTHVPSAAQTTCIGWILRYKLVVAFDVITEVLLVVLPIYLVWSVQMGVKFKLRVVLAFSFRLPVAVLSILFLHYFAESRHSSNPGVSVSAAIIFQQAELGYSLIAATVPCLKSFIKSFDTGLGLAVTYATHPYGSGGYGGSYKMQSLAKGESIKSVAEPPSAAAGFQLDRTQNSTSIYHPNETPQEDSSIISHGSQEMIIRRDVQWDVRTDYVQPGTGK</sequence>
<keyword evidence="4" id="KW-1185">Reference proteome</keyword>
<feature type="domain" description="Rhodopsin" evidence="2">
    <location>
        <begin position="90"/>
        <end position="240"/>
    </location>
</feature>
<feature type="transmembrane region" description="Helical" evidence="1">
    <location>
        <begin position="95"/>
        <end position="122"/>
    </location>
</feature>
<dbReference type="Proteomes" id="UP000250140">
    <property type="component" value="Unassembled WGS sequence"/>
</dbReference>
<protein>
    <recommendedName>
        <fullName evidence="2">Rhodopsin domain-containing protein</fullName>
    </recommendedName>
</protein>
<evidence type="ECO:0000256" key="1">
    <source>
        <dbReference type="SAM" id="Phobius"/>
    </source>
</evidence>
<dbReference type="PANTHER" id="PTHR39614:SF2">
    <property type="entry name" value="INTEGRAL MEMBRANE PROTEIN"/>
    <property type="match status" value="1"/>
</dbReference>
<keyword evidence="1" id="KW-0472">Membrane</keyword>
<feature type="transmembrane region" description="Helical" evidence="1">
    <location>
        <begin position="178"/>
        <end position="199"/>
    </location>
</feature>
<evidence type="ECO:0000313" key="3">
    <source>
        <dbReference type="EMBL" id="OCL14761.1"/>
    </source>
</evidence>
<dbReference type="EMBL" id="KV748537">
    <property type="protein sequence ID" value="OCL14761.1"/>
    <property type="molecule type" value="Genomic_DNA"/>
</dbReference>
<gene>
    <name evidence="3" type="ORF">AOQ84DRAFT_358631</name>
</gene>
<keyword evidence="1" id="KW-0812">Transmembrane</keyword>
<organism evidence="3 4">
    <name type="scientific">Glonium stellatum</name>
    <dbReference type="NCBI Taxonomy" id="574774"/>
    <lineage>
        <taxon>Eukaryota</taxon>
        <taxon>Fungi</taxon>
        <taxon>Dikarya</taxon>
        <taxon>Ascomycota</taxon>
        <taxon>Pezizomycotina</taxon>
        <taxon>Dothideomycetes</taxon>
        <taxon>Pleosporomycetidae</taxon>
        <taxon>Gloniales</taxon>
        <taxon>Gloniaceae</taxon>
        <taxon>Glonium</taxon>
    </lineage>
</organism>
<evidence type="ECO:0000259" key="2">
    <source>
        <dbReference type="Pfam" id="PF20684"/>
    </source>
</evidence>
<feature type="transmembrane region" description="Helical" evidence="1">
    <location>
        <begin position="143"/>
        <end position="166"/>
    </location>
</feature>
<keyword evidence="1" id="KW-1133">Transmembrane helix</keyword>
<feature type="transmembrane region" description="Helical" evidence="1">
    <location>
        <begin position="20"/>
        <end position="43"/>
    </location>
</feature>
<dbReference type="PANTHER" id="PTHR39614">
    <property type="entry name" value="INTEGRAL MEMBRANE PROTEIN"/>
    <property type="match status" value="1"/>
</dbReference>
<name>A0A8E2FCR0_9PEZI</name>